<organism evidence="4 5">
    <name type="scientific">Triparma columacea</name>
    <dbReference type="NCBI Taxonomy" id="722753"/>
    <lineage>
        <taxon>Eukaryota</taxon>
        <taxon>Sar</taxon>
        <taxon>Stramenopiles</taxon>
        <taxon>Ochrophyta</taxon>
        <taxon>Bolidophyceae</taxon>
        <taxon>Parmales</taxon>
        <taxon>Triparmaceae</taxon>
        <taxon>Triparma</taxon>
    </lineage>
</organism>
<keyword evidence="1" id="KW-0175">Coiled coil</keyword>
<gene>
    <name evidence="4" type="ORF">TrCOL_g5166</name>
</gene>
<evidence type="ECO:0000256" key="3">
    <source>
        <dbReference type="SAM" id="Phobius"/>
    </source>
</evidence>
<sequence>MSSELVYSAIRRFLGVGQPRGASTDPLDIMSKTAVAPSSSLPSQEAPSALRSPISNYLPIGGTSGPGPSLTAPSSSETSSLSERTDAETIHNWTALLDTSAKGWISKKDVVDAAFMVGLDITPSEMSSVCNLGTSDLRASASLQLFTRLGCPFDVSEELIKYYRQHKHQPRPDGFKYMEERAYFWARLVGYLVPFAALYYQPSMVPGQNGTPYEQGSYRLTTALGYVTAAIAIAMLAQFGIIGAGITTDAVSIFEILTIHSALVGLVWATQCSREVCKCKAGIANEERMRKSIAALRATTLKLTNGKVIKGFNVLLILAKAAPGFEKTSWAFLFMITQPTCLSYFNSKKNAAGGGRRRSSMIDEVKALRGEDANEKAAEHHERRNLCSGSASNIFPYAVALMVASVGTAMKELKGEPSVLGAGANSADVTVEVLSMCIILLSMAFVVHVILREALNDMMICNSWARFMHGSLAYGSNLVNAANETLDFHLRLDTEEAVESMGVLYDCIWYTTENFSEYHLKPFEILSVVSVMSTASVFVSSILDYEISVPVVHLLLLGTATLSCLLFVLYRIVEMHGLLNIKTIQMLRHQRRLNLEALALDRKSGERNMSEARMEELRLANEALQQMWERIEDTHRPVKMFRLLPLTKLNLAKLGAAVAAGLFTTVMRSAIDF</sequence>
<evidence type="ECO:0000313" key="5">
    <source>
        <dbReference type="Proteomes" id="UP001165065"/>
    </source>
</evidence>
<evidence type="ECO:0000256" key="1">
    <source>
        <dbReference type="SAM" id="Coils"/>
    </source>
</evidence>
<keyword evidence="3" id="KW-0812">Transmembrane</keyword>
<keyword evidence="3" id="KW-0472">Membrane</keyword>
<evidence type="ECO:0000313" key="4">
    <source>
        <dbReference type="EMBL" id="GMI42492.1"/>
    </source>
</evidence>
<feature type="transmembrane region" description="Helical" evidence="3">
    <location>
        <begin position="649"/>
        <end position="671"/>
    </location>
</feature>
<accession>A0A9W7LAV2</accession>
<feature type="transmembrane region" description="Helical" evidence="3">
    <location>
        <begin position="394"/>
        <end position="413"/>
    </location>
</feature>
<evidence type="ECO:0000256" key="2">
    <source>
        <dbReference type="SAM" id="MobiDB-lite"/>
    </source>
</evidence>
<dbReference type="EMBL" id="BRYA01000173">
    <property type="protein sequence ID" value="GMI42492.1"/>
    <property type="molecule type" value="Genomic_DNA"/>
</dbReference>
<protein>
    <recommendedName>
        <fullName evidence="6">EF-hand domain-containing protein</fullName>
    </recommendedName>
</protein>
<dbReference type="AlphaFoldDB" id="A0A9W7LAV2"/>
<feature type="coiled-coil region" evidence="1">
    <location>
        <begin position="607"/>
        <end position="634"/>
    </location>
</feature>
<feature type="transmembrane region" description="Helical" evidence="3">
    <location>
        <begin position="551"/>
        <end position="573"/>
    </location>
</feature>
<keyword evidence="3" id="KW-1133">Transmembrane helix</keyword>
<comment type="caution">
    <text evidence="4">The sequence shown here is derived from an EMBL/GenBank/DDBJ whole genome shotgun (WGS) entry which is preliminary data.</text>
</comment>
<proteinExistence type="predicted"/>
<feature type="transmembrane region" description="Helical" evidence="3">
    <location>
        <begin position="220"/>
        <end position="244"/>
    </location>
</feature>
<keyword evidence="5" id="KW-1185">Reference proteome</keyword>
<feature type="compositionally biased region" description="Low complexity" evidence="2">
    <location>
        <begin position="68"/>
        <end position="82"/>
    </location>
</feature>
<dbReference type="OrthoDB" id="191738at2759"/>
<evidence type="ECO:0008006" key="6">
    <source>
        <dbReference type="Google" id="ProtNLM"/>
    </source>
</evidence>
<reference evidence="5" key="1">
    <citation type="journal article" date="2023" name="Commun. Biol.">
        <title>Genome analysis of Parmales, the sister group of diatoms, reveals the evolutionary specialization of diatoms from phago-mixotrophs to photoautotrophs.</title>
        <authorList>
            <person name="Ban H."/>
            <person name="Sato S."/>
            <person name="Yoshikawa S."/>
            <person name="Yamada K."/>
            <person name="Nakamura Y."/>
            <person name="Ichinomiya M."/>
            <person name="Sato N."/>
            <person name="Blanc-Mathieu R."/>
            <person name="Endo H."/>
            <person name="Kuwata A."/>
            <person name="Ogata H."/>
        </authorList>
    </citation>
    <scope>NUCLEOTIDE SEQUENCE [LARGE SCALE GENOMIC DNA]</scope>
</reference>
<name>A0A9W7LAV2_9STRA</name>
<feature type="transmembrane region" description="Helical" evidence="3">
    <location>
        <begin position="433"/>
        <end position="451"/>
    </location>
</feature>
<feature type="transmembrane region" description="Helical" evidence="3">
    <location>
        <begin position="182"/>
        <end position="200"/>
    </location>
</feature>
<dbReference type="Proteomes" id="UP001165065">
    <property type="component" value="Unassembled WGS sequence"/>
</dbReference>
<feature type="transmembrane region" description="Helical" evidence="3">
    <location>
        <begin position="525"/>
        <end position="545"/>
    </location>
</feature>
<feature type="region of interest" description="Disordered" evidence="2">
    <location>
        <begin position="55"/>
        <end position="85"/>
    </location>
</feature>